<protein>
    <submittedName>
        <fullName evidence="2">Uncharacterized protein</fullName>
    </submittedName>
</protein>
<evidence type="ECO:0000313" key="3">
    <source>
        <dbReference type="Proteomes" id="UP000827092"/>
    </source>
</evidence>
<dbReference type="EMBL" id="JAFNEN010000089">
    <property type="protein sequence ID" value="KAG8195352.1"/>
    <property type="molecule type" value="Genomic_DNA"/>
</dbReference>
<accession>A0AAV6VFT6</accession>
<dbReference type="AlphaFoldDB" id="A0AAV6VFT6"/>
<keyword evidence="1" id="KW-0732">Signal</keyword>
<dbReference type="Proteomes" id="UP000827092">
    <property type="component" value="Unassembled WGS sequence"/>
</dbReference>
<reference evidence="2 3" key="1">
    <citation type="journal article" date="2022" name="Nat. Ecol. Evol.">
        <title>A masculinizing supergene underlies an exaggerated male reproductive morph in a spider.</title>
        <authorList>
            <person name="Hendrickx F."/>
            <person name="De Corte Z."/>
            <person name="Sonet G."/>
            <person name="Van Belleghem S.M."/>
            <person name="Kostlbacher S."/>
            <person name="Vangestel C."/>
        </authorList>
    </citation>
    <scope>NUCLEOTIDE SEQUENCE [LARGE SCALE GENOMIC DNA]</scope>
    <source>
        <strain evidence="2">W744_W776</strain>
    </source>
</reference>
<feature type="signal peptide" evidence="1">
    <location>
        <begin position="1"/>
        <end position="27"/>
    </location>
</feature>
<name>A0AAV6VFT6_9ARAC</name>
<keyword evidence="3" id="KW-1185">Reference proteome</keyword>
<gene>
    <name evidence="2" type="ORF">JTE90_001371</name>
</gene>
<proteinExistence type="predicted"/>
<sequence>MPTIRLTTLTTILSLLLSSTMFIPALALYNQNRGNSGIEMLLAAGILAKLLNRKHHHHKQHHVPIHIPVPVHHGGNHEVIHHGHHDHHGYGSSNYYDYASAYGMSGVVGGYGGYAAAPSQYMPIYY</sequence>
<organism evidence="2 3">
    <name type="scientific">Oedothorax gibbosus</name>
    <dbReference type="NCBI Taxonomy" id="931172"/>
    <lineage>
        <taxon>Eukaryota</taxon>
        <taxon>Metazoa</taxon>
        <taxon>Ecdysozoa</taxon>
        <taxon>Arthropoda</taxon>
        <taxon>Chelicerata</taxon>
        <taxon>Arachnida</taxon>
        <taxon>Araneae</taxon>
        <taxon>Araneomorphae</taxon>
        <taxon>Entelegynae</taxon>
        <taxon>Araneoidea</taxon>
        <taxon>Linyphiidae</taxon>
        <taxon>Erigoninae</taxon>
        <taxon>Oedothorax</taxon>
    </lineage>
</organism>
<evidence type="ECO:0000313" key="2">
    <source>
        <dbReference type="EMBL" id="KAG8195352.1"/>
    </source>
</evidence>
<comment type="caution">
    <text evidence="2">The sequence shown here is derived from an EMBL/GenBank/DDBJ whole genome shotgun (WGS) entry which is preliminary data.</text>
</comment>
<feature type="chain" id="PRO_5043709012" evidence="1">
    <location>
        <begin position="28"/>
        <end position="126"/>
    </location>
</feature>
<evidence type="ECO:0000256" key="1">
    <source>
        <dbReference type="SAM" id="SignalP"/>
    </source>
</evidence>